<dbReference type="STRING" id="1280948.HY36_00490"/>
<keyword evidence="2" id="KW-1185">Reference proteome</keyword>
<dbReference type="Proteomes" id="UP000024547">
    <property type="component" value="Unassembled WGS sequence"/>
</dbReference>
<proteinExistence type="predicted"/>
<name>A0A059EBE2_9PROT</name>
<sequence length="144" mass="14838">MADRSDAGLIRPKYLPSANTITPSVSAVFDISEAILATRPTGVPASLMTGCSTMMLVTGDELLASLRLTVASASRTARRVTMPNAAPSLTIGTANRSGLARNRVTNPDIVAAVGMGRTATAMSSTRTGIEAAGSLNRLRSHLAP</sequence>
<dbReference type="AlphaFoldDB" id="A0A059EBE2"/>
<evidence type="ECO:0000313" key="1">
    <source>
        <dbReference type="EMBL" id="KCZ64880.1"/>
    </source>
</evidence>
<gene>
    <name evidence="1" type="ORF">HY36_00490</name>
</gene>
<accession>A0A059EBE2</accession>
<comment type="caution">
    <text evidence="1">The sequence shown here is derived from an EMBL/GenBank/DDBJ whole genome shotgun (WGS) entry which is preliminary data.</text>
</comment>
<protein>
    <submittedName>
        <fullName evidence="1">Uncharacterized protein</fullName>
    </submittedName>
</protein>
<reference evidence="1 2" key="1">
    <citation type="journal article" date="2014" name="Antonie Van Leeuwenhoek">
        <title>Hyphomonas beringensis sp. nov. and Hyphomonas chukchiensis sp. nov., isolated from surface seawater of the Bering Sea and Chukchi Sea.</title>
        <authorList>
            <person name="Li C."/>
            <person name="Lai Q."/>
            <person name="Li G."/>
            <person name="Dong C."/>
            <person name="Wang J."/>
            <person name="Liao Y."/>
            <person name="Shao Z."/>
        </authorList>
    </citation>
    <scope>NUCLEOTIDE SEQUENCE [LARGE SCALE GENOMIC DNA]</scope>
    <source>
        <strain evidence="1 2">22II1-22F38</strain>
    </source>
</reference>
<organism evidence="1 2">
    <name type="scientific">Hyphomonas atlantica</name>
    <dbReference type="NCBI Taxonomy" id="1280948"/>
    <lineage>
        <taxon>Bacteria</taxon>
        <taxon>Pseudomonadati</taxon>
        <taxon>Pseudomonadota</taxon>
        <taxon>Alphaproteobacteria</taxon>
        <taxon>Hyphomonadales</taxon>
        <taxon>Hyphomonadaceae</taxon>
        <taxon>Hyphomonas</taxon>
    </lineage>
</organism>
<evidence type="ECO:0000313" key="2">
    <source>
        <dbReference type="Proteomes" id="UP000024547"/>
    </source>
</evidence>
<dbReference type="EMBL" id="AWFH01000001">
    <property type="protein sequence ID" value="KCZ64880.1"/>
    <property type="molecule type" value="Genomic_DNA"/>
</dbReference>